<dbReference type="PhylomeDB" id="A7TQI5"/>
<organism evidence="12">
    <name type="scientific">Vanderwaltozyma polyspora (strain ATCC 22028 / DSM 70294 / BCRC 21397 / CBS 2163 / NBRC 10782 / NRRL Y-8283 / UCD 57-17)</name>
    <name type="common">Kluyveromyces polysporus</name>
    <dbReference type="NCBI Taxonomy" id="436907"/>
    <lineage>
        <taxon>Eukaryota</taxon>
        <taxon>Fungi</taxon>
        <taxon>Dikarya</taxon>
        <taxon>Ascomycota</taxon>
        <taxon>Saccharomycotina</taxon>
        <taxon>Saccharomycetes</taxon>
        <taxon>Saccharomycetales</taxon>
        <taxon>Saccharomycetaceae</taxon>
        <taxon>Vanderwaltozyma</taxon>
    </lineage>
</organism>
<dbReference type="PROSITE" id="PS01054">
    <property type="entry name" value="TRANSALDOLASE_1"/>
    <property type="match status" value="1"/>
</dbReference>
<comment type="similarity">
    <text evidence="3">Belongs to the transaldolase family. Type 1 subfamily.</text>
</comment>
<dbReference type="UniPathway" id="UPA00115">
    <property type="reaction ID" value="UER00414"/>
</dbReference>
<dbReference type="EMBL" id="DS480458">
    <property type="protein sequence ID" value="EDO15486.1"/>
    <property type="molecule type" value="Genomic_DNA"/>
</dbReference>
<evidence type="ECO:0000256" key="5">
    <source>
        <dbReference type="ARBA" id="ARBA00018292"/>
    </source>
</evidence>
<dbReference type="HOGENOM" id="CLU_047470_0_1_1"/>
<sequence length="336" mass="37539">MAGHVDKKQKNGTSLDSLKQTGTVIVADTGDFESIEQYKPQDSTTNPTLILQATKKEQYSGLIDVAVNYAKMNSDNFDEQVDLAFDRLLVEFGREILQIVPGRVSTEVDARLSFDKDASVNKALKIIKLYEEIGVPKERVLIKLASTWEGILAAKELESKHGIHVNCTLLFSFPQAVAAAEAGVTLISPFVGRIMDWYKNKTGKTYSGEDDPGVKSVKKIFNYYKKHGYKTIVMGASFRNIEELRALAGIDYLTISPKLLDELYKSKDPIPKVLDVETAKTLGEEKVSFIDDESSFRFALNEDAMATEKLSEGIRLFSKDAVTLFEDLKKRIEETD</sequence>
<evidence type="ECO:0000256" key="4">
    <source>
        <dbReference type="ARBA" id="ARBA00013151"/>
    </source>
</evidence>
<comment type="function">
    <text evidence="1">Transaldolase is important for the balance of metabolites in the pentose-phosphate pathway.</text>
</comment>
<dbReference type="RefSeq" id="XP_001643344.1">
    <property type="nucleotide sequence ID" value="XM_001643294.1"/>
</dbReference>
<dbReference type="FunFam" id="3.20.20.70:FF:000088">
    <property type="entry name" value="Transaldolase"/>
    <property type="match status" value="1"/>
</dbReference>
<dbReference type="CDD" id="cd00957">
    <property type="entry name" value="Transaldolase_TalAB"/>
    <property type="match status" value="1"/>
</dbReference>
<keyword evidence="12" id="KW-1185">Reference proteome</keyword>
<protein>
    <recommendedName>
        <fullName evidence="5 10">Transaldolase</fullName>
        <ecNumber evidence="4 10">2.2.1.2</ecNumber>
    </recommendedName>
</protein>
<evidence type="ECO:0000256" key="2">
    <source>
        <dbReference type="ARBA" id="ARBA00004857"/>
    </source>
</evidence>
<dbReference type="PANTHER" id="PTHR10683:SF18">
    <property type="entry name" value="TRANSALDOLASE"/>
    <property type="match status" value="1"/>
</dbReference>
<keyword evidence="7 10" id="KW-0570">Pentose shunt</keyword>
<dbReference type="SUPFAM" id="SSF51569">
    <property type="entry name" value="Aldolase"/>
    <property type="match status" value="1"/>
</dbReference>
<dbReference type="PANTHER" id="PTHR10683">
    <property type="entry name" value="TRANSALDOLASE"/>
    <property type="match status" value="1"/>
</dbReference>
<reference evidence="11 12" key="1">
    <citation type="journal article" date="2007" name="Proc. Natl. Acad. Sci. U.S.A.">
        <title>Independent sorting-out of thousands of duplicated gene pairs in two yeast species descended from a whole-genome duplication.</title>
        <authorList>
            <person name="Scannell D.R."/>
            <person name="Frank A.C."/>
            <person name="Conant G.C."/>
            <person name="Byrne K.P."/>
            <person name="Woolfit M."/>
            <person name="Wolfe K.H."/>
        </authorList>
    </citation>
    <scope>NUCLEOTIDE SEQUENCE [LARGE SCALE GENOMIC DNA]</scope>
    <source>
        <strain evidence="12">ATCC 22028 / DSM 70294 / BCRC 21397 / CBS 2163 / NBRC 10782 / NRRL Y-8283 / UCD 57-17</strain>
    </source>
</reference>
<dbReference type="GO" id="GO:0034599">
    <property type="term" value="P:cellular response to oxidative stress"/>
    <property type="evidence" value="ECO:0007669"/>
    <property type="project" value="EnsemblFungi"/>
</dbReference>
<evidence type="ECO:0000256" key="9">
    <source>
        <dbReference type="ARBA" id="ARBA00048810"/>
    </source>
</evidence>
<dbReference type="InterPro" id="IPR004730">
    <property type="entry name" value="Transaldolase_1"/>
</dbReference>
<name>A7TQI5_VANPO</name>
<dbReference type="GO" id="GO:0005975">
    <property type="term" value="P:carbohydrate metabolic process"/>
    <property type="evidence" value="ECO:0007669"/>
    <property type="project" value="InterPro"/>
</dbReference>
<evidence type="ECO:0000313" key="12">
    <source>
        <dbReference type="Proteomes" id="UP000000267"/>
    </source>
</evidence>
<evidence type="ECO:0000256" key="10">
    <source>
        <dbReference type="RuleBase" id="RU000501"/>
    </source>
</evidence>
<dbReference type="Pfam" id="PF00923">
    <property type="entry name" value="TAL_FSA"/>
    <property type="match status" value="1"/>
</dbReference>
<dbReference type="InParanoid" id="A7TQI5"/>
<proteinExistence type="inferred from homology"/>
<dbReference type="GO" id="GO:0005737">
    <property type="term" value="C:cytoplasm"/>
    <property type="evidence" value="ECO:0007669"/>
    <property type="project" value="InterPro"/>
</dbReference>
<dbReference type="GO" id="GO:0009052">
    <property type="term" value="P:pentose-phosphate shunt, non-oxidative branch"/>
    <property type="evidence" value="ECO:0007669"/>
    <property type="project" value="TreeGrafter"/>
</dbReference>
<dbReference type="InterPro" id="IPR018225">
    <property type="entry name" value="Transaldolase_AS"/>
</dbReference>
<evidence type="ECO:0000256" key="6">
    <source>
        <dbReference type="ARBA" id="ARBA00022679"/>
    </source>
</evidence>
<dbReference type="OrthoDB" id="2015515at2759"/>
<dbReference type="NCBIfam" id="TIGR00874">
    <property type="entry name" value="talAB"/>
    <property type="match status" value="1"/>
</dbReference>
<dbReference type="GeneID" id="5543565"/>
<dbReference type="InterPro" id="IPR001585">
    <property type="entry name" value="TAL/FSA"/>
</dbReference>
<dbReference type="eggNOG" id="KOG2772">
    <property type="taxonomic scope" value="Eukaryota"/>
</dbReference>
<comment type="function">
    <text evidence="10">Catalyzes the rate-limiting step of the non-oxidative phase in the pentose phosphate pathway. Catalyzes the reversible conversion of sedheptulose-7-phosphate and D-glyceraldehyde 3-phosphate into erythrose-4-phosphate and beta-D-fructose 6-phosphate.</text>
</comment>
<evidence type="ECO:0000256" key="1">
    <source>
        <dbReference type="ARBA" id="ARBA00003518"/>
    </source>
</evidence>
<comment type="catalytic activity">
    <reaction evidence="9 10">
        <text>D-sedoheptulose 7-phosphate + D-glyceraldehyde 3-phosphate = D-erythrose 4-phosphate + beta-D-fructose 6-phosphate</text>
        <dbReference type="Rhea" id="RHEA:17053"/>
        <dbReference type="ChEBI" id="CHEBI:16897"/>
        <dbReference type="ChEBI" id="CHEBI:57483"/>
        <dbReference type="ChEBI" id="CHEBI:57634"/>
        <dbReference type="ChEBI" id="CHEBI:59776"/>
        <dbReference type="EC" id="2.2.1.2"/>
    </reaction>
</comment>
<dbReference type="AlphaFoldDB" id="A7TQI5"/>
<evidence type="ECO:0000256" key="7">
    <source>
        <dbReference type="ARBA" id="ARBA00023126"/>
    </source>
</evidence>
<dbReference type="Gene3D" id="3.20.20.70">
    <property type="entry name" value="Aldolase class I"/>
    <property type="match status" value="1"/>
</dbReference>
<dbReference type="EC" id="2.2.1.2" evidence="4 10"/>
<keyword evidence="8" id="KW-0704">Schiff base</keyword>
<dbReference type="OMA" id="ITCNITL"/>
<dbReference type="Proteomes" id="UP000000267">
    <property type="component" value="Unassembled WGS sequence"/>
</dbReference>
<evidence type="ECO:0000313" key="11">
    <source>
        <dbReference type="EMBL" id="EDO15486.1"/>
    </source>
</evidence>
<comment type="pathway">
    <text evidence="2 10">Carbohydrate degradation; pentose phosphate pathway; D-glyceraldehyde 3-phosphate and beta-D-fructose 6-phosphate from D-ribose 5-phosphate and D-xylulose 5-phosphate (non-oxidative stage): step 2/3.</text>
</comment>
<dbReference type="STRING" id="436907.A7TQI5"/>
<keyword evidence="6 10" id="KW-0808">Transferase</keyword>
<dbReference type="InterPro" id="IPR013785">
    <property type="entry name" value="Aldolase_TIM"/>
</dbReference>
<evidence type="ECO:0000256" key="8">
    <source>
        <dbReference type="ARBA" id="ARBA00023270"/>
    </source>
</evidence>
<gene>
    <name evidence="11" type="ORF">Kpol_472p17</name>
</gene>
<dbReference type="KEGG" id="vpo:Kpol_472p17"/>
<accession>A7TQI5</accession>
<evidence type="ECO:0000256" key="3">
    <source>
        <dbReference type="ARBA" id="ARBA00008012"/>
    </source>
</evidence>
<dbReference type="PROSITE" id="PS00958">
    <property type="entry name" value="TRANSALDOLASE_2"/>
    <property type="match status" value="1"/>
</dbReference>
<dbReference type="GO" id="GO:0004801">
    <property type="term" value="F:transaldolase activity"/>
    <property type="evidence" value="ECO:0007669"/>
    <property type="project" value="UniProtKB-EC"/>
</dbReference>